<dbReference type="RefSeq" id="WP_096448357.1">
    <property type="nucleotide sequence ID" value="NZ_JBHSOG010000014.1"/>
</dbReference>
<keyword evidence="3" id="KW-1185">Reference proteome</keyword>
<dbReference type="NCBIfam" id="TIGR03790">
    <property type="entry name" value="TIGR03790 family protein"/>
    <property type="match status" value="1"/>
</dbReference>
<proteinExistence type="predicted"/>
<feature type="signal peptide" evidence="1">
    <location>
        <begin position="1"/>
        <end position="43"/>
    </location>
</feature>
<comment type="caution">
    <text evidence="2">The sequence shown here is derived from an EMBL/GenBank/DDBJ whole genome shotgun (WGS) entry which is preliminary data.</text>
</comment>
<accession>A0ABW1ANL4</accession>
<evidence type="ECO:0000313" key="2">
    <source>
        <dbReference type="EMBL" id="MFC5768708.1"/>
    </source>
</evidence>
<reference evidence="3" key="1">
    <citation type="journal article" date="2019" name="Int. J. Syst. Evol. Microbiol.">
        <title>The Global Catalogue of Microorganisms (GCM) 10K type strain sequencing project: providing services to taxonomists for standard genome sequencing and annotation.</title>
        <authorList>
            <consortium name="The Broad Institute Genomics Platform"/>
            <consortium name="The Broad Institute Genome Sequencing Center for Infectious Disease"/>
            <person name="Wu L."/>
            <person name="Ma J."/>
        </authorList>
    </citation>
    <scope>NUCLEOTIDE SEQUENCE [LARGE SCALE GENOMIC DNA]</scope>
    <source>
        <strain evidence="3">SHR3</strain>
    </source>
</reference>
<dbReference type="InterPro" id="IPR022265">
    <property type="entry name" value="CHP03790"/>
</dbReference>
<sequence>MPAARPLVRNGRPRRAGRCLSRPLLRVLLLLALAAGPVRSAPAAPHLSFSQGALGAGELALVINQQDPYSVEVGRYYAAVRKIPERNIVRVAFEPGPNLPRAEFERIRAQVEAALPASVQAYALAWTRPWRVDCMSVTSAFAFGFDPAFCSSSQCAPTRPNPLFDRWTATPYDDTGVRPAMLLAASSPGEARRMIDRGAAAEGAHPVGTAYLVRTGDPARNTRAVYFGATAEALGERLPVRVIEGEGIGRRRDAMFYFTGTPRVAEIDGAAGEDRRPRLLPGALADHLTSFGGVLEGSSQMSALAWLAAGASASYGTVVEPCSHPQKFPAPAVAMSHYLAGATALEAYWRSVAWPGEGVFIGDPLARPFAPIATALGDDALRVTLNAPSKGHLVLFGAPSAVGPYRPASPVIPLKPGRNQVVLRHLGDAFYRAALVADSMPR</sequence>
<evidence type="ECO:0000256" key="1">
    <source>
        <dbReference type="SAM" id="SignalP"/>
    </source>
</evidence>
<protein>
    <submittedName>
        <fullName evidence="2">TIGR03790 family protein</fullName>
    </submittedName>
</protein>
<evidence type="ECO:0000313" key="3">
    <source>
        <dbReference type="Proteomes" id="UP001595974"/>
    </source>
</evidence>
<organism evidence="2 3">
    <name type="scientific">Thauera sinica</name>
    <dbReference type="NCBI Taxonomy" id="2665146"/>
    <lineage>
        <taxon>Bacteria</taxon>
        <taxon>Pseudomonadati</taxon>
        <taxon>Pseudomonadota</taxon>
        <taxon>Betaproteobacteria</taxon>
        <taxon>Rhodocyclales</taxon>
        <taxon>Zoogloeaceae</taxon>
        <taxon>Thauera</taxon>
    </lineage>
</organism>
<feature type="chain" id="PRO_5045496550" evidence="1">
    <location>
        <begin position="44"/>
        <end position="442"/>
    </location>
</feature>
<dbReference type="Proteomes" id="UP001595974">
    <property type="component" value="Unassembled WGS sequence"/>
</dbReference>
<name>A0ABW1ANL4_9RHOO</name>
<gene>
    <name evidence="2" type="ORF">ACFPTN_04930</name>
</gene>
<dbReference type="EMBL" id="JBHSOG010000014">
    <property type="protein sequence ID" value="MFC5768708.1"/>
    <property type="molecule type" value="Genomic_DNA"/>
</dbReference>
<keyword evidence="1" id="KW-0732">Signal</keyword>